<reference evidence="2" key="1">
    <citation type="submission" date="2022-06" db="EMBL/GenBank/DDBJ databases">
        <title>Limimaricola sediminis sp. nov., isolated from an intertidal sediment.</title>
        <authorList>
            <person name="Shao X."/>
        </authorList>
    </citation>
    <scope>NUCLEOTIDE SEQUENCE</scope>
    <source>
        <strain evidence="2">ASW11-118</strain>
    </source>
</reference>
<evidence type="ECO:0000256" key="1">
    <source>
        <dbReference type="SAM" id="MobiDB-lite"/>
    </source>
</evidence>
<keyword evidence="3" id="KW-1185">Reference proteome</keyword>
<evidence type="ECO:0000313" key="2">
    <source>
        <dbReference type="EMBL" id="MCP1168906.1"/>
    </source>
</evidence>
<evidence type="ECO:0000313" key="3">
    <source>
        <dbReference type="Proteomes" id="UP001139477"/>
    </source>
</evidence>
<accession>A0A9X2FUW2</accession>
<gene>
    <name evidence="2" type="ORF">NHG85_10280</name>
</gene>
<proteinExistence type="predicted"/>
<protein>
    <submittedName>
        <fullName evidence="2">Uncharacterized protein</fullName>
    </submittedName>
</protein>
<organism evidence="2 3">
    <name type="scientific">Limimaricola litoreus</name>
    <dbReference type="NCBI Taxonomy" id="2955316"/>
    <lineage>
        <taxon>Bacteria</taxon>
        <taxon>Pseudomonadati</taxon>
        <taxon>Pseudomonadota</taxon>
        <taxon>Alphaproteobacteria</taxon>
        <taxon>Rhodobacterales</taxon>
        <taxon>Paracoccaceae</taxon>
        <taxon>Limimaricola</taxon>
    </lineage>
</organism>
<dbReference type="AlphaFoldDB" id="A0A9X2FUW2"/>
<feature type="region of interest" description="Disordered" evidence="1">
    <location>
        <begin position="152"/>
        <end position="184"/>
    </location>
</feature>
<comment type="caution">
    <text evidence="2">The sequence shown here is derived from an EMBL/GenBank/DDBJ whole genome shotgun (WGS) entry which is preliminary data.</text>
</comment>
<name>A0A9X2FUW2_9RHOB</name>
<dbReference type="EMBL" id="JAMYXC010000155">
    <property type="protein sequence ID" value="MCP1168906.1"/>
    <property type="molecule type" value="Genomic_DNA"/>
</dbReference>
<sequence length="184" mass="20849">MQHASTTEPASWTQEKLCEHLNVERSAITKIVKRTGLESIGGKYPWRRVLRAVHRTEGYLLAEHLDALKARHASPALHAITDLEEDLKQPLWDFARMATAMGYRPNTLSRKIREGRITLPFPVIQLGPRLRHYRPLDVRLWRDDQLLLDLPKPIDPTPTIPAQSAETQAPDDPGEALEKALFGG</sequence>
<dbReference type="Proteomes" id="UP001139477">
    <property type="component" value="Unassembled WGS sequence"/>
</dbReference>
<dbReference type="RefSeq" id="WP_253332105.1">
    <property type="nucleotide sequence ID" value="NZ_JAMYXC010000155.1"/>
</dbReference>